<dbReference type="PROSITE" id="PS50995">
    <property type="entry name" value="HTH_MARR_2"/>
    <property type="match status" value="1"/>
</dbReference>
<reference evidence="2 3" key="1">
    <citation type="submission" date="2018-04" db="EMBL/GenBank/DDBJ databases">
        <title>Genomic Encyclopedia of Archaeal and Bacterial Type Strains, Phase II (KMG-II): from individual species to whole genera.</title>
        <authorList>
            <person name="Goeker M."/>
        </authorList>
    </citation>
    <scope>NUCLEOTIDE SEQUENCE [LARGE SCALE GENOMIC DNA]</scope>
    <source>
        <strain evidence="2 3">DSM 100977</strain>
    </source>
</reference>
<dbReference type="PANTHER" id="PTHR33164">
    <property type="entry name" value="TRANSCRIPTIONAL REGULATOR, MARR FAMILY"/>
    <property type="match status" value="1"/>
</dbReference>
<dbReference type="PRINTS" id="PR00598">
    <property type="entry name" value="HTHMARR"/>
</dbReference>
<feature type="domain" description="HTH marR-type" evidence="1">
    <location>
        <begin position="6"/>
        <end position="139"/>
    </location>
</feature>
<dbReference type="GO" id="GO:0003700">
    <property type="term" value="F:DNA-binding transcription factor activity"/>
    <property type="evidence" value="ECO:0007669"/>
    <property type="project" value="InterPro"/>
</dbReference>
<dbReference type="SMART" id="SM00347">
    <property type="entry name" value="HTH_MARR"/>
    <property type="match status" value="1"/>
</dbReference>
<evidence type="ECO:0000313" key="2">
    <source>
        <dbReference type="EMBL" id="PTX54578.1"/>
    </source>
</evidence>
<dbReference type="Proteomes" id="UP000243978">
    <property type="component" value="Unassembled WGS sequence"/>
</dbReference>
<evidence type="ECO:0000313" key="3">
    <source>
        <dbReference type="Proteomes" id="UP000243978"/>
    </source>
</evidence>
<accession>A0A2T6BEU5</accession>
<organism evidence="2 3">
    <name type="scientific">Litoreibacter ponti</name>
    <dbReference type="NCBI Taxonomy" id="1510457"/>
    <lineage>
        <taxon>Bacteria</taxon>
        <taxon>Pseudomonadati</taxon>
        <taxon>Pseudomonadota</taxon>
        <taxon>Alphaproteobacteria</taxon>
        <taxon>Rhodobacterales</taxon>
        <taxon>Roseobacteraceae</taxon>
        <taxon>Litoreibacter</taxon>
    </lineage>
</organism>
<dbReference type="Gene3D" id="1.10.10.10">
    <property type="entry name" value="Winged helix-like DNA-binding domain superfamily/Winged helix DNA-binding domain"/>
    <property type="match status" value="1"/>
</dbReference>
<protein>
    <submittedName>
        <fullName evidence="2">MarR family transcriptional regulator</fullName>
    </submittedName>
</protein>
<gene>
    <name evidence="2" type="ORF">C8N43_3395</name>
</gene>
<dbReference type="PANTHER" id="PTHR33164:SF43">
    <property type="entry name" value="HTH-TYPE TRANSCRIPTIONAL REPRESSOR YETL"/>
    <property type="match status" value="1"/>
</dbReference>
<name>A0A2T6BEU5_9RHOB</name>
<dbReference type="Pfam" id="PF12802">
    <property type="entry name" value="MarR_2"/>
    <property type="match status" value="1"/>
</dbReference>
<dbReference type="AlphaFoldDB" id="A0A2T6BEU5"/>
<dbReference type="InterPro" id="IPR000835">
    <property type="entry name" value="HTH_MarR-typ"/>
</dbReference>
<sequence length="150" mass="16825">MSFDLQTFLPYLLNRAAEASSLEFQRLYKARYGMLRTEWRVLFHLGRYGPLTATEICGRAGLHKTKVSRAASALEAKRFLIRTQQSDDRRQARLSLTKRGQVVYGDLATEARAFEAELVKDLPAETVAILRESLIQIAGAQPKGRAGTDP</sequence>
<dbReference type="InterPro" id="IPR039422">
    <property type="entry name" value="MarR/SlyA-like"/>
</dbReference>
<dbReference type="InterPro" id="IPR036388">
    <property type="entry name" value="WH-like_DNA-bd_sf"/>
</dbReference>
<proteinExistence type="predicted"/>
<dbReference type="OrthoDB" id="8906692at2"/>
<evidence type="ECO:0000259" key="1">
    <source>
        <dbReference type="PROSITE" id="PS50995"/>
    </source>
</evidence>
<dbReference type="GO" id="GO:0006950">
    <property type="term" value="P:response to stress"/>
    <property type="evidence" value="ECO:0007669"/>
    <property type="project" value="TreeGrafter"/>
</dbReference>
<dbReference type="RefSeq" id="WP_107846896.1">
    <property type="nucleotide sequence ID" value="NZ_QBKS01000002.1"/>
</dbReference>
<dbReference type="EMBL" id="QBKS01000002">
    <property type="protein sequence ID" value="PTX54578.1"/>
    <property type="molecule type" value="Genomic_DNA"/>
</dbReference>
<dbReference type="InterPro" id="IPR036390">
    <property type="entry name" value="WH_DNA-bd_sf"/>
</dbReference>
<comment type="caution">
    <text evidence="2">The sequence shown here is derived from an EMBL/GenBank/DDBJ whole genome shotgun (WGS) entry which is preliminary data.</text>
</comment>
<keyword evidence="3" id="KW-1185">Reference proteome</keyword>
<dbReference type="SUPFAM" id="SSF46785">
    <property type="entry name" value="Winged helix' DNA-binding domain"/>
    <property type="match status" value="1"/>
</dbReference>